<sequence>MTLLELDDVHSYYGHSHILRGVSMEINDGEVVSLLGRNGAGKTTTLRSIAGATPPEVNSGRIRFDGTDITDMNTEDVIMSGIGLVPEERRLFTDLTVEENLLLSQISQSTWNTIRRKVSPRETNGKSLDELYELFPRLEERREQRAGTLSGGEQQMLSIARTLRLPNVELLMLDEPSEGLAPQIVEAVMNAIETIAAEGTTVLLIEQNVQAALELADRGYVLDMGDIVYEGSAAELRNEDDLDQYLTV</sequence>
<keyword evidence="4 7" id="KW-0067">ATP-binding</keyword>
<evidence type="ECO:0000259" key="6">
    <source>
        <dbReference type="PROSITE" id="PS50893"/>
    </source>
</evidence>
<dbReference type="Pfam" id="PF00005">
    <property type="entry name" value="ABC_tran"/>
    <property type="match status" value="1"/>
</dbReference>
<dbReference type="GO" id="GO:0005524">
    <property type="term" value="F:ATP binding"/>
    <property type="evidence" value="ECO:0007669"/>
    <property type="project" value="UniProtKB-KW"/>
</dbReference>
<dbReference type="GO" id="GO:0015658">
    <property type="term" value="F:branched-chain amino acid transmembrane transporter activity"/>
    <property type="evidence" value="ECO:0007669"/>
    <property type="project" value="TreeGrafter"/>
</dbReference>
<accession>A0A3N6LNR7</accession>
<organism evidence="7 8">
    <name type="scientific">Natrarchaeobius halalkaliphilus</name>
    <dbReference type="NCBI Taxonomy" id="1679091"/>
    <lineage>
        <taxon>Archaea</taxon>
        <taxon>Methanobacteriati</taxon>
        <taxon>Methanobacteriota</taxon>
        <taxon>Stenosarchaea group</taxon>
        <taxon>Halobacteria</taxon>
        <taxon>Halobacteriales</taxon>
        <taxon>Natrialbaceae</taxon>
        <taxon>Natrarchaeobius</taxon>
    </lineage>
</organism>
<feature type="domain" description="ABC transporter" evidence="6">
    <location>
        <begin position="4"/>
        <end position="248"/>
    </location>
</feature>
<dbReference type="AlphaFoldDB" id="A0A3N6LNR7"/>
<dbReference type="GO" id="GO:0015807">
    <property type="term" value="P:L-amino acid transport"/>
    <property type="evidence" value="ECO:0007669"/>
    <property type="project" value="TreeGrafter"/>
</dbReference>
<evidence type="ECO:0000256" key="3">
    <source>
        <dbReference type="ARBA" id="ARBA00022741"/>
    </source>
</evidence>
<name>A0A3N6LNR7_9EURY</name>
<keyword evidence="8" id="KW-1185">Reference proteome</keyword>
<dbReference type="PANTHER" id="PTHR43820:SF2">
    <property type="entry name" value="ABC TRANSPORTER ATP-BINDING PROTEIN"/>
    <property type="match status" value="1"/>
</dbReference>
<dbReference type="PROSITE" id="PS50893">
    <property type="entry name" value="ABC_TRANSPORTER_2"/>
    <property type="match status" value="1"/>
</dbReference>
<dbReference type="OrthoDB" id="97750at2157"/>
<comment type="similarity">
    <text evidence="1">Belongs to the ABC transporter superfamily.</text>
</comment>
<dbReference type="InterPro" id="IPR052156">
    <property type="entry name" value="BCAA_Transport_ATP-bd_LivF"/>
</dbReference>
<dbReference type="CDD" id="cd03224">
    <property type="entry name" value="ABC_TM1139_LivF_branched"/>
    <property type="match status" value="1"/>
</dbReference>
<keyword evidence="3" id="KW-0547">Nucleotide-binding</keyword>
<dbReference type="SUPFAM" id="SSF52540">
    <property type="entry name" value="P-loop containing nucleoside triphosphate hydrolases"/>
    <property type="match status" value="1"/>
</dbReference>
<dbReference type="EMBL" id="REFY01000005">
    <property type="protein sequence ID" value="RQG87827.1"/>
    <property type="molecule type" value="Genomic_DNA"/>
</dbReference>
<evidence type="ECO:0000313" key="8">
    <source>
        <dbReference type="Proteomes" id="UP000273828"/>
    </source>
</evidence>
<keyword evidence="5" id="KW-0029">Amino-acid transport</keyword>
<gene>
    <name evidence="7" type="ORF">EA462_13235</name>
</gene>
<evidence type="ECO:0000256" key="2">
    <source>
        <dbReference type="ARBA" id="ARBA00022448"/>
    </source>
</evidence>
<dbReference type="SMART" id="SM00382">
    <property type="entry name" value="AAA"/>
    <property type="match status" value="1"/>
</dbReference>
<dbReference type="InterPro" id="IPR027417">
    <property type="entry name" value="P-loop_NTPase"/>
</dbReference>
<dbReference type="InterPro" id="IPR003439">
    <property type="entry name" value="ABC_transporter-like_ATP-bd"/>
</dbReference>
<dbReference type="PANTHER" id="PTHR43820">
    <property type="entry name" value="HIGH-AFFINITY BRANCHED-CHAIN AMINO ACID TRANSPORT ATP-BINDING PROTEIN LIVF"/>
    <property type="match status" value="1"/>
</dbReference>
<evidence type="ECO:0000256" key="4">
    <source>
        <dbReference type="ARBA" id="ARBA00022840"/>
    </source>
</evidence>
<reference evidence="7 8" key="1">
    <citation type="submission" date="2018-10" db="EMBL/GenBank/DDBJ databases">
        <title>Natrarchaeobius chitinivorans gen. nov., sp. nov., and Natrarchaeobius haloalkaliphilus sp. nov., alkaliphilic, chitin-utilizing haloarchaea from hypersaline alkaline lakes.</title>
        <authorList>
            <person name="Sorokin D.Y."/>
            <person name="Elcheninov A.G."/>
            <person name="Kostrikina N.A."/>
            <person name="Bale N.J."/>
            <person name="Sinninghe Damste J.S."/>
            <person name="Khijniak T.V."/>
            <person name="Kublanov I.V."/>
            <person name="Toshchakov S.V."/>
        </authorList>
    </citation>
    <scope>NUCLEOTIDE SEQUENCE [LARGE SCALE GENOMIC DNA]</scope>
    <source>
        <strain evidence="7 8">AArcht-Sl</strain>
    </source>
</reference>
<proteinExistence type="inferred from homology"/>
<dbReference type="RefSeq" id="WP_124179028.1">
    <property type="nucleotide sequence ID" value="NZ_REFY01000005.1"/>
</dbReference>
<evidence type="ECO:0000313" key="7">
    <source>
        <dbReference type="EMBL" id="RQG87827.1"/>
    </source>
</evidence>
<keyword evidence="2" id="KW-0813">Transport</keyword>
<dbReference type="InterPro" id="IPR003593">
    <property type="entry name" value="AAA+_ATPase"/>
</dbReference>
<dbReference type="Gene3D" id="3.40.50.300">
    <property type="entry name" value="P-loop containing nucleotide triphosphate hydrolases"/>
    <property type="match status" value="1"/>
</dbReference>
<protein>
    <submittedName>
        <fullName evidence="7">ABC transporter ATP-binding protein</fullName>
    </submittedName>
</protein>
<dbReference type="Proteomes" id="UP000273828">
    <property type="component" value="Unassembled WGS sequence"/>
</dbReference>
<evidence type="ECO:0000256" key="5">
    <source>
        <dbReference type="ARBA" id="ARBA00022970"/>
    </source>
</evidence>
<comment type="caution">
    <text evidence="7">The sequence shown here is derived from an EMBL/GenBank/DDBJ whole genome shotgun (WGS) entry which is preliminary data.</text>
</comment>
<dbReference type="GO" id="GO:0016887">
    <property type="term" value="F:ATP hydrolysis activity"/>
    <property type="evidence" value="ECO:0007669"/>
    <property type="project" value="InterPro"/>
</dbReference>
<dbReference type="InterPro" id="IPR017871">
    <property type="entry name" value="ABC_transporter-like_CS"/>
</dbReference>
<dbReference type="PROSITE" id="PS00211">
    <property type="entry name" value="ABC_TRANSPORTER_1"/>
    <property type="match status" value="1"/>
</dbReference>
<evidence type="ECO:0000256" key="1">
    <source>
        <dbReference type="ARBA" id="ARBA00005417"/>
    </source>
</evidence>